<dbReference type="SUPFAM" id="SSF53383">
    <property type="entry name" value="PLP-dependent transferases"/>
    <property type="match status" value="1"/>
</dbReference>
<dbReference type="Gene3D" id="3.90.1150.10">
    <property type="entry name" value="Aspartate Aminotransferase, domain 1"/>
    <property type="match status" value="2"/>
</dbReference>
<evidence type="ECO:0000256" key="1">
    <source>
        <dbReference type="ARBA" id="ARBA00001933"/>
    </source>
</evidence>
<sequence>MPAQPLRAAEAAASSLLAAVELHSPDAVNLIRQHLVPAVAHFSDYIADHGKGSYIWTTDGQKHLDMGAGIGVVSTGHSHPKVVKAIQDQAARIIHPQQNIFPAHPPMAALLDRLLKICPSQLTRFFFANSGSEAIDNAMKIARAHTGKQNIICFENSFHGRTYGAMAITTSKTYYRQGFAPLVPSVTVAPYPYCLHCKARACAPDGDDWYKVAPNIPPYEPYSARRCCDGPLEAMVAPNTPPYQPYSARRCCNGPLEAMEWVLKQQTAPSETAAVIVEPILGEGGFLTPPPSFLPGLRKLCDKHGLLLILDEVQSGVARTGKWWGHQHMLGEDEQPDIMTFAKGIAAGFPFAGLAMKDHVKENLVPGTLGGTYGGGPLACAAAVATLDVIEGEGLLQNAEARGRQLVAGLLELANRFPIIDVRGRGLMVAAEFGAPDGGLKAPYGLAAKVTKACGKRNMILLSAGARETVRFLPPLTVNEAEIDTALGILSEALEEVFGKG</sequence>
<keyword evidence="8" id="KW-1185">Reference proteome</keyword>
<keyword evidence="5 6" id="KW-0663">Pyridoxal phosphate</keyword>
<dbReference type="GO" id="GO:0008483">
    <property type="term" value="F:transaminase activity"/>
    <property type="evidence" value="ECO:0007669"/>
    <property type="project" value="UniProtKB-KW"/>
</dbReference>
<keyword evidence="3" id="KW-0032">Aminotransferase</keyword>
<evidence type="ECO:0000256" key="2">
    <source>
        <dbReference type="ARBA" id="ARBA00008954"/>
    </source>
</evidence>
<comment type="caution">
    <text evidence="7">The sequence shown here is derived from an EMBL/GenBank/DDBJ whole genome shotgun (WGS) entry which is preliminary data.</text>
</comment>
<dbReference type="CDD" id="cd00610">
    <property type="entry name" value="OAT_like"/>
    <property type="match status" value="1"/>
</dbReference>
<dbReference type="InterPro" id="IPR015421">
    <property type="entry name" value="PyrdxlP-dep_Trfase_major"/>
</dbReference>
<dbReference type="InterPro" id="IPR050103">
    <property type="entry name" value="Class-III_PLP-dep_AT"/>
</dbReference>
<dbReference type="Pfam" id="PF00202">
    <property type="entry name" value="Aminotran_3"/>
    <property type="match status" value="2"/>
</dbReference>
<dbReference type="PANTHER" id="PTHR11986:SF79">
    <property type="entry name" value="ACETYLORNITHINE AMINOTRANSFERASE, MITOCHONDRIAL"/>
    <property type="match status" value="1"/>
</dbReference>
<dbReference type="Proteomes" id="UP001445335">
    <property type="component" value="Unassembled WGS sequence"/>
</dbReference>
<dbReference type="GO" id="GO:0030170">
    <property type="term" value="F:pyridoxal phosphate binding"/>
    <property type="evidence" value="ECO:0007669"/>
    <property type="project" value="InterPro"/>
</dbReference>
<dbReference type="GO" id="GO:0042802">
    <property type="term" value="F:identical protein binding"/>
    <property type="evidence" value="ECO:0007669"/>
    <property type="project" value="TreeGrafter"/>
</dbReference>
<proteinExistence type="inferred from homology"/>
<reference evidence="7 8" key="1">
    <citation type="journal article" date="2024" name="Nat. Commun.">
        <title>Phylogenomics reveals the evolutionary origins of lichenization in chlorophyte algae.</title>
        <authorList>
            <person name="Puginier C."/>
            <person name="Libourel C."/>
            <person name="Otte J."/>
            <person name="Skaloud P."/>
            <person name="Haon M."/>
            <person name="Grisel S."/>
            <person name="Petersen M."/>
            <person name="Berrin J.G."/>
            <person name="Delaux P.M."/>
            <person name="Dal Grande F."/>
            <person name="Keller J."/>
        </authorList>
    </citation>
    <scope>NUCLEOTIDE SEQUENCE [LARGE SCALE GENOMIC DNA]</scope>
    <source>
        <strain evidence="7 8">SAG 245.80</strain>
    </source>
</reference>
<dbReference type="PROSITE" id="PS00600">
    <property type="entry name" value="AA_TRANSFER_CLASS_3"/>
    <property type="match status" value="1"/>
</dbReference>
<dbReference type="InterPro" id="IPR049704">
    <property type="entry name" value="Aminotrans_3_PPA_site"/>
</dbReference>
<evidence type="ECO:0000256" key="5">
    <source>
        <dbReference type="ARBA" id="ARBA00022898"/>
    </source>
</evidence>
<evidence type="ECO:0000313" key="7">
    <source>
        <dbReference type="EMBL" id="KAK9833580.1"/>
    </source>
</evidence>
<evidence type="ECO:0000313" key="8">
    <source>
        <dbReference type="Proteomes" id="UP001445335"/>
    </source>
</evidence>
<evidence type="ECO:0008006" key="9">
    <source>
        <dbReference type="Google" id="ProtNLM"/>
    </source>
</evidence>
<protein>
    <recommendedName>
        <fullName evidence="9">4-aminobutyrate aminotransferase</fullName>
    </recommendedName>
</protein>
<dbReference type="InterPro" id="IPR015424">
    <property type="entry name" value="PyrdxlP-dep_Trfase"/>
</dbReference>
<accession>A0AAW1RHK0</accession>
<dbReference type="EMBL" id="JALJOU010000035">
    <property type="protein sequence ID" value="KAK9833580.1"/>
    <property type="molecule type" value="Genomic_DNA"/>
</dbReference>
<dbReference type="PANTHER" id="PTHR11986">
    <property type="entry name" value="AMINOTRANSFERASE CLASS III"/>
    <property type="match status" value="1"/>
</dbReference>
<comment type="similarity">
    <text evidence="2 6">Belongs to the class-III pyridoxal-phosphate-dependent aminotransferase family.</text>
</comment>
<comment type="cofactor">
    <cofactor evidence="1">
        <name>pyridoxal 5'-phosphate</name>
        <dbReference type="ChEBI" id="CHEBI:597326"/>
    </cofactor>
</comment>
<keyword evidence="4" id="KW-0808">Transferase</keyword>
<dbReference type="InterPro" id="IPR005814">
    <property type="entry name" value="Aminotrans_3"/>
</dbReference>
<dbReference type="Gene3D" id="3.40.640.10">
    <property type="entry name" value="Type I PLP-dependent aspartate aminotransferase-like (Major domain)"/>
    <property type="match status" value="2"/>
</dbReference>
<dbReference type="PIRSF" id="PIRSF000521">
    <property type="entry name" value="Transaminase_4ab_Lys_Orn"/>
    <property type="match status" value="1"/>
</dbReference>
<dbReference type="InterPro" id="IPR015422">
    <property type="entry name" value="PyrdxlP-dep_Trfase_small"/>
</dbReference>
<organism evidence="7 8">
    <name type="scientific">Elliptochloris bilobata</name>
    <dbReference type="NCBI Taxonomy" id="381761"/>
    <lineage>
        <taxon>Eukaryota</taxon>
        <taxon>Viridiplantae</taxon>
        <taxon>Chlorophyta</taxon>
        <taxon>core chlorophytes</taxon>
        <taxon>Trebouxiophyceae</taxon>
        <taxon>Trebouxiophyceae incertae sedis</taxon>
        <taxon>Elliptochloris clade</taxon>
        <taxon>Elliptochloris</taxon>
    </lineage>
</organism>
<evidence type="ECO:0000256" key="3">
    <source>
        <dbReference type="ARBA" id="ARBA00022576"/>
    </source>
</evidence>
<gene>
    <name evidence="7" type="ORF">WJX81_008310</name>
</gene>
<evidence type="ECO:0000256" key="6">
    <source>
        <dbReference type="RuleBase" id="RU003560"/>
    </source>
</evidence>
<evidence type="ECO:0000256" key="4">
    <source>
        <dbReference type="ARBA" id="ARBA00022679"/>
    </source>
</evidence>
<dbReference type="AlphaFoldDB" id="A0AAW1RHK0"/>
<name>A0AAW1RHK0_9CHLO</name>